<dbReference type="EMBL" id="JAWDJX010000016">
    <property type="protein sequence ID" value="KAK3053422.1"/>
    <property type="molecule type" value="Genomic_DNA"/>
</dbReference>
<dbReference type="Proteomes" id="UP001271007">
    <property type="component" value="Unassembled WGS sequence"/>
</dbReference>
<comment type="caution">
    <text evidence="1">The sequence shown here is derived from an EMBL/GenBank/DDBJ whole genome shotgun (WGS) entry which is preliminary data.</text>
</comment>
<accession>A0AAJ0DN78</accession>
<evidence type="ECO:0000313" key="2">
    <source>
        <dbReference type="Proteomes" id="UP001271007"/>
    </source>
</evidence>
<protein>
    <submittedName>
        <fullName evidence="1">Uncharacterized protein</fullName>
    </submittedName>
</protein>
<name>A0AAJ0DN78_9PEZI</name>
<organism evidence="1 2">
    <name type="scientific">Extremus antarcticus</name>
    <dbReference type="NCBI Taxonomy" id="702011"/>
    <lineage>
        <taxon>Eukaryota</taxon>
        <taxon>Fungi</taxon>
        <taxon>Dikarya</taxon>
        <taxon>Ascomycota</taxon>
        <taxon>Pezizomycotina</taxon>
        <taxon>Dothideomycetes</taxon>
        <taxon>Dothideomycetidae</taxon>
        <taxon>Mycosphaerellales</taxon>
        <taxon>Extremaceae</taxon>
        <taxon>Extremus</taxon>
    </lineage>
</organism>
<evidence type="ECO:0000313" key="1">
    <source>
        <dbReference type="EMBL" id="KAK3053422.1"/>
    </source>
</evidence>
<keyword evidence="2" id="KW-1185">Reference proteome</keyword>
<proteinExistence type="predicted"/>
<reference evidence="1" key="1">
    <citation type="submission" date="2023-04" db="EMBL/GenBank/DDBJ databases">
        <title>Black Yeasts Isolated from many extreme environments.</title>
        <authorList>
            <person name="Coleine C."/>
            <person name="Stajich J.E."/>
            <person name="Selbmann L."/>
        </authorList>
    </citation>
    <scope>NUCLEOTIDE SEQUENCE</scope>
    <source>
        <strain evidence="1">CCFEE 5312</strain>
    </source>
</reference>
<sequence length="186" mass="20733">MRDHTLVLPATAGNSVPGHHAACKNQVTRKFFEHSNATRVNTDAVIVDAIRAEHPQQQLICVPKQNCDLLGYAAAGHALSTAIGSGVYRHEWVTYDPPDRKIDGGVGSLQRSVLCGKYLLGWHGMDYIMYLIDGRDGTEPYPQVTMQYILSETVDSSEELLMAAGSWTNELHEEIWVFDQGFWEKS</sequence>
<gene>
    <name evidence="1" type="ORF">LTR09_005591</name>
</gene>
<dbReference type="AlphaFoldDB" id="A0AAJ0DN78"/>